<gene>
    <name evidence="2" type="ORF">BN1050_01047</name>
</gene>
<protein>
    <submittedName>
        <fullName evidence="2">DNA-directed RNA polymerase subunit beta</fullName>
    </submittedName>
</protein>
<dbReference type="InterPro" id="IPR024596">
    <property type="entry name" value="RNApol_su_b/EpuA"/>
</dbReference>
<dbReference type="AlphaFoldDB" id="A0A078MAZ9"/>
<sequence length="80" mass="8813">MTKDDITAEITQQPTTTKRPKLRLIPIWLRLLIVLALVAVAAIIGAMVGYAGLGGGKAFDVFKPEVWRHILDIMNGKIDK</sequence>
<name>A0A078MAZ9_9BACL</name>
<keyword evidence="2" id="KW-0804">Transcription</keyword>
<evidence type="ECO:0000313" key="2">
    <source>
        <dbReference type="EMBL" id="CEA01856.1"/>
    </source>
</evidence>
<keyword evidence="1" id="KW-0812">Transmembrane</keyword>
<evidence type="ECO:0000256" key="1">
    <source>
        <dbReference type="SAM" id="Phobius"/>
    </source>
</evidence>
<dbReference type="GO" id="GO:0000428">
    <property type="term" value="C:DNA-directed RNA polymerase complex"/>
    <property type="evidence" value="ECO:0007669"/>
    <property type="project" value="UniProtKB-KW"/>
</dbReference>
<dbReference type="PATRIC" id="fig|1461583.4.peg.1008"/>
<keyword evidence="2" id="KW-0240">DNA-directed RNA polymerase</keyword>
<feature type="transmembrane region" description="Helical" evidence="1">
    <location>
        <begin position="27"/>
        <end position="53"/>
    </location>
</feature>
<dbReference type="HOGENOM" id="CLU_151134_0_1_9"/>
<organism evidence="2">
    <name type="scientific">Metalysinibacillus saudimassiliensis</name>
    <dbReference type="NCBI Taxonomy" id="1461583"/>
    <lineage>
        <taxon>Bacteria</taxon>
        <taxon>Bacillati</taxon>
        <taxon>Bacillota</taxon>
        <taxon>Bacilli</taxon>
        <taxon>Bacillales</taxon>
        <taxon>Caryophanaceae</taxon>
        <taxon>Metalysinibacillus</taxon>
    </lineage>
</organism>
<proteinExistence type="predicted"/>
<reference evidence="2" key="1">
    <citation type="submission" date="2014-07" db="EMBL/GenBank/DDBJ databases">
        <authorList>
            <person name="Urmite Genomes Urmite Genomes"/>
        </authorList>
    </citation>
    <scope>NUCLEOTIDE SEQUENCE</scope>
    <source>
        <strain evidence="2">13S34_air</strain>
    </source>
</reference>
<accession>A0A078MAZ9</accession>
<keyword evidence="1" id="KW-0472">Membrane</keyword>
<dbReference type="EMBL" id="LN483074">
    <property type="protein sequence ID" value="CEA01856.1"/>
    <property type="molecule type" value="Genomic_DNA"/>
</dbReference>
<dbReference type="Pfam" id="PF11772">
    <property type="entry name" value="EpuA"/>
    <property type="match status" value="1"/>
</dbReference>
<keyword evidence="1" id="KW-1133">Transmembrane helix</keyword>